<feature type="compositionally biased region" description="Polar residues" evidence="11">
    <location>
        <begin position="53"/>
        <end position="71"/>
    </location>
</feature>
<dbReference type="InterPro" id="IPR000008">
    <property type="entry name" value="C2_dom"/>
</dbReference>
<dbReference type="InterPro" id="IPR001736">
    <property type="entry name" value="PLipase_D/transphosphatidylase"/>
</dbReference>
<evidence type="ECO:0000256" key="9">
    <source>
        <dbReference type="ARBA" id="ARBA00022963"/>
    </source>
</evidence>
<keyword evidence="8" id="KW-0106">Calcium</keyword>
<dbReference type="EnsemblPlants" id="Pp3c22_13400V3.3">
    <property type="protein sequence ID" value="Pp3c22_13400V3.3"/>
    <property type="gene ID" value="Pp3c22_13400"/>
</dbReference>
<dbReference type="Gene3D" id="3.30.870.10">
    <property type="entry name" value="Endonuclease Chain A"/>
    <property type="match status" value="2"/>
</dbReference>
<dbReference type="Gramene" id="Pp3c22_13400V3.3">
    <property type="protein sequence ID" value="Pp3c22_13400V3.3"/>
    <property type="gene ID" value="Pp3c22_13400"/>
</dbReference>
<dbReference type="EC" id="3.1.4.4" evidence="4"/>
<dbReference type="GO" id="GO:0004630">
    <property type="term" value="F:phospholipase D activity"/>
    <property type="evidence" value="ECO:0000318"/>
    <property type="project" value="GO_Central"/>
</dbReference>
<dbReference type="EnsemblPlants" id="Pp3c22_13400V3.4">
    <property type="protein sequence ID" value="Pp3c22_13400V3.4"/>
    <property type="gene ID" value="Pp3c22_13400"/>
</dbReference>
<dbReference type="Gene3D" id="2.60.40.150">
    <property type="entry name" value="C2 domain"/>
    <property type="match status" value="1"/>
</dbReference>
<dbReference type="AlphaFoldDB" id="A0A2K1INB6"/>
<dbReference type="RefSeq" id="XP_024361012.1">
    <property type="nucleotide sequence ID" value="XM_024505244.2"/>
</dbReference>
<feature type="domain" description="PLD phosphodiesterase" evidence="13">
    <location>
        <begin position="856"/>
        <end position="883"/>
    </location>
</feature>
<dbReference type="Pfam" id="PF00614">
    <property type="entry name" value="PLDc"/>
    <property type="match status" value="1"/>
</dbReference>
<dbReference type="Gramene" id="Pp3c22_13400V3.2">
    <property type="protein sequence ID" value="Pp3c22_13400V3.2"/>
    <property type="gene ID" value="Pp3c22_13400"/>
</dbReference>
<evidence type="ECO:0000256" key="6">
    <source>
        <dbReference type="ARBA" id="ARBA00022737"/>
    </source>
</evidence>
<feature type="domain" description="C2" evidence="12">
    <location>
        <begin position="176"/>
        <end position="320"/>
    </location>
</feature>
<evidence type="ECO:0000256" key="10">
    <source>
        <dbReference type="ARBA" id="ARBA00023098"/>
    </source>
</evidence>
<dbReference type="EMBL" id="ABEU02000022">
    <property type="protein sequence ID" value="PNR30776.1"/>
    <property type="molecule type" value="Genomic_DNA"/>
</dbReference>
<dbReference type="OrthoDB" id="14911at2759"/>
<evidence type="ECO:0000313" key="14">
    <source>
        <dbReference type="EMBL" id="PNR30776.1"/>
    </source>
</evidence>
<dbReference type="Proteomes" id="UP000006727">
    <property type="component" value="Chromosome 22"/>
</dbReference>
<dbReference type="PANTHER" id="PTHR18896">
    <property type="entry name" value="PHOSPHOLIPASE D"/>
    <property type="match status" value="1"/>
</dbReference>
<keyword evidence="5" id="KW-0479">Metal-binding</keyword>
<dbReference type="Gramene" id="Pp3c22_13400V3.5">
    <property type="protein sequence ID" value="Pp3c22_13400V3.5"/>
    <property type="gene ID" value="Pp3c22_13400"/>
</dbReference>
<dbReference type="GO" id="GO:0005886">
    <property type="term" value="C:plasma membrane"/>
    <property type="evidence" value="ECO:0000318"/>
    <property type="project" value="GO_Central"/>
</dbReference>
<dbReference type="RefSeq" id="XP_024361014.1">
    <property type="nucleotide sequence ID" value="XM_024505246.2"/>
</dbReference>
<feature type="region of interest" description="Disordered" evidence="11">
    <location>
        <begin position="1"/>
        <end position="111"/>
    </location>
</feature>
<comment type="similarity">
    <text evidence="3">Belongs to the phospholipase D family. C2-PLD subfamily.</text>
</comment>
<dbReference type="PROSITE" id="PS50004">
    <property type="entry name" value="C2"/>
    <property type="match status" value="1"/>
</dbReference>
<feature type="domain" description="PLD phosphodiesterase" evidence="13">
    <location>
        <begin position="523"/>
        <end position="557"/>
    </location>
</feature>
<dbReference type="InterPro" id="IPR015679">
    <property type="entry name" value="PLipase_D_fam"/>
</dbReference>
<dbReference type="PROSITE" id="PS50035">
    <property type="entry name" value="PLD"/>
    <property type="match status" value="2"/>
</dbReference>
<organism evidence="14">
    <name type="scientific">Physcomitrium patens</name>
    <name type="common">Spreading-leaved earth moss</name>
    <name type="synonym">Physcomitrella patens</name>
    <dbReference type="NCBI Taxonomy" id="3218"/>
    <lineage>
        <taxon>Eukaryota</taxon>
        <taxon>Viridiplantae</taxon>
        <taxon>Streptophyta</taxon>
        <taxon>Embryophyta</taxon>
        <taxon>Bryophyta</taxon>
        <taxon>Bryophytina</taxon>
        <taxon>Bryopsida</taxon>
        <taxon>Funariidae</taxon>
        <taxon>Funariales</taxon>
        <taxon>Funariaceae</taxon>
        <taxon>Physcomitrium</taxon>
    </lineage>
</organism>
<dbReference type="EnsemblPlants" id="Pp3c22_13400V3.5">
    <property type="protein sequence ID" value="Pp3c22_13400V3.5"/>
    <property type="gene ID" value="Pp3c22_13400"/>
</dbReference>
<dbReference type="PANTHER" id="PTHR18896:SF60">
    <property type="entry name" value="PHOSPHOLIPASE D"/>
    <property type="match status" value="1"/>
</dbReference>
<dbReference type="SUPFAM" id="SSF49562">
    <property type="entry name" value="C2 domain (Calcium/lipid-binding domain, CaLB)"/>
    <property type="match status" value="1"/>
</dbReference>
<dbReference type="GeneID" id="112275153"/>
<dbReference type="CDD" id="cd04015">
    <property type="entry name" value="C2_plant_PLD"/>
    <property type="match status" value="1"/>
</dbReference>
<dbReference type="SUPFAM" id="SSF56024">
    <property type="entry name" value="Phospholipase D/nuclease"/>
    <property type="match status" value="2"/>
</dbReference>
<name>A0A2K1INB6_PHYPA</name>
<dbReference type="OMA" id="NWHSHND"/>
<dbReference type="Pfam" id="PF00168">
    <property type="entry name" value="C2"/>
    <property type="match status" value="1"/>
</dbReference>
<evidence type="ECO:0000256" key="5">
    <source>
        <dbReference type="ARBA" id="ARBA00022723"/>
    </source>
</evidence>
<dbReference type="RefSeq" id="XP_024361015.1">
    <property type="nucleotide sequence ID" value="XM_024505247.2"/>
</dbReference>
<evidence type="ECO:0000256" key="11">
    <source>
        <dbReference type="SAM" id="MobiDB-lite"/>
    </source>
</evidence>
<sequence length="1011" mass="113126">MTGSPKRYGGLRGLGKWFSIASGPMSEHTSPSRPPDFVPNPSQYAPNPYVNPHLSQTPSPEGSFKSRTYPDQSYPPPQSHQTSLGSPFYSPQPNAYMPSAPPPPSNLSCSAHDPNHSYQQVADPTGPYSAVVSSYSPQAGASPYLPQGIHSGRITDEPVNPVVSTTRFQPTVSTGSAIQVYGAPTSRGYLVHGTLEVFMHQAVNLPNMDMFSEKIRQLTQNLPGPLEKLKKVAKLHSATVITSDPYAIVVLAGAKVARTRVISNNANPEWKERFIIPVAHFVHEIVFKVKDQDVVNSQFIGHVKIPVEVVLNGGVVDNWFDLLDKQGKSCHVGAKLRLSVKYFPVEQDPLYMKGVGSEAHGVPNTYFPLRKGCRLTLYQDAHIYDNTLPSIALEGGLPYVQNRCWEDMCTAINDAQHLIYIAGWSVFDKVTLVRDVNRPMIQGGDLTLGELLKKKASEKVRVLMLVWDDKTSHDIPFFKTAGVMNTHDEETKSFFKNTGVRCILAPRYGADKTTWFRQQVVGTLYSHHQKITIVDSGPPKQRRLISFIGGLDLTGGRWDTPTHSLFASLQDEHKYDFRNKSWDYAPGSGGPREPWHDWHCKIEGHAAYDVHTNFVQRWRKATRRYDDDLIDINNREGLLGPSNQCPSSGDGALYVTSDNDPETWHVQVFRSIDSGSVKGFPNIVDDVQKENLVWGKSVAIDISIQMAYIKAIRSAQHFVYIENQYFLGSSYNWPDYTTAGANHLIPMELTLKICSKIREGKRFAVYVVVPMWPEGIPDSAPVQEILFFQSQTIKMMYAIIAETIRDTGLDTQVKPTDYLNFYCLGNRETKKPGEAAPLNPPEPKSRHAQSQDSRRMMIYVHAKGIIVDDELVIMGSANINQRSMDGSRDTEIAMGGYQPRHTWAHKNGPPRGQVYGYRMSLWAEHLACLEPVFETPSSLECVQRINYIADRGWEQYVAEEVTDMKSHLIRYPLKIEDNGTVINLPSHNTFPDVGGKIMGSNQQQIPDDLTA</sequence>
<evidence type="ECO:0000256" key="2">
    <source>
        <dbReference type="ARBA" id="ARBA00001913"/>
    </source>
</evidence>
<dbReference type="EnsemblPlants" id="Pp3c22_13400V3.2">
    <property type="protein sequence ID" value="Pp3c22_13400V3.2"/>
    <property type="gene ID" value="Pp3c22_13400"/>
</dbReference>
<gene>
    <name evidence="15" type="primary">LOC112275153</name>
    <name evidence="14" type="ORF">PHYPA_027092</name>
</gene>
<keyword evidence="9" id="KW-0442">Lipid degradation</keyword>
<dbReference type="EnsemblPlants" id="Pp3c22_13400V3.1">
    <property type="protein sequence ID" value="Pp3c22_13400V3.1"/>
    <property type="gene ID" value="Pp3c22_13400"/>
</dbReference>
<evidence type="ECO:0000259" key="13">
    <source>
        <dbReference type="PROSITE" id="PS50035"/>
    </source>
</evidence>
<proteinExistence type="inferred from homology"/>
<comment type="catalytic activity">
    <reaction evidence="1">
        <text>a 1,2-diacyl-sn-glycero-3-phosphocholine + H2O = a 1,2-diacyl-sn-glycero-3-phosphate + choline + H(+)</text>
        <dbReference type="Rhea" id="RHEA:14445"/>
        <dbReference type="ChEBI" id="CHEBI:15354"/>
        <dbReference type="ChEBI" id="CHEBI:15377"/>
        <dbReference type="ChEBI" id="CHEBI:15378"/>
        <dbReference type="ChEBI" id="CHEBI:57643"/>
        <dbReference type="ChEBI" id="CHEBI:58608"/>
        <dbReference type="EC" id="3.1.4.4"/>
    </reaction>
</comment>
<evidence type="ECO:0000259" key="12">
    <source>
        <dbReference type="PROSITE" id="PS50004"/>
    </source>
</evidence>
<evidence type="ECO:0000256" key="7">
    <source>
        <dbReference type="ARBA" id="ARBA00022801"/>
    </source>
</evidence>
<evidence type="ECO:0000256" key="4">
    <source>
        <dbReference type="ARBA" id="ARBA00012027"/>
    </source>
</evidence>
<evidence type="ECO:0000313" key="15">
    <source>
        <dbReference type="EnsemblPlants" id="Pp3c22_13400V3.1"/>
    </source>
</evidence>
<evidence type="ECO:0000313" key="16">
    <source>
        <dbReference type="Proteomes" id="UP000006727"/>
    </source>
</evidence>
<dbReference type="GO" id="GO:0046872">
    <property type="term" value="F:metal ion binding"/>
    <property type="evidence" value="ECO:0007669"/>
    <property type="project" value="UniProtKB-KW"/>
</dbReference>
<reference evidence="14 16" key="1">
    <citation type="journal article" date="2008" name="Science">
        <title>The Physcomitrella genome reveals evolutionary insights into the conquest of land by plants.</title>
        <authorList>
            <person name="Rensing S."/>
            <person name="Lang D."/>
            <person name="Zimmer A."/>
            <person name="Terry A."/>
            <person name="Salamov A."/>
            <person name="Shapiro H."/>
            <person name="Nishiyama T."/>
            <person name="Perroud P.-F."/>
            <person name="Lindquist E."/>
            <person name="Kamisugi Y."/>
            <person name="Tanahashi T."/>
            <person name="Sakakibara K."/>
            <person name="Fujita T."/>
            <person name="Oishi K."/>
            <person name="Shin-I T."/>
            <person name="Kuroki Y."/>
            <person name="Toyoda A."/>
            <person name="Suzuki Y."/>
            <person name="Hashimoto A."/>
            <person name="Yamaguchi K."/>
            <person name="Sugano A."/>
            <person name="Kohara Y."/>
            <person name="Fujiyama A."/>
            <person name="Anterola A."/>
            <person name="Aoki S."/>
            <person name="Ashton N."/>
            <person name="Barbazuk W.B."/>
            <person name="Barker E."/>
            <person name="Bennetzen J."/>
            <person name="Bezanilla M."/>
            <person name="Blankenship R."/>
            <person name="Cho S.H."/>
            <person name="Dutcher S."/>
            <person name="Estelle M."/>
            <person name="Fawcett J.A."/>
            <person name="Gundlach H."/>
            <person name="Hanada K."/>
            <person name="Heyl A."/>
            <person name="Hicks K.A."/>
            <person name="Hugh J."/>
            <person name="Lohr M."/>
            <person name="Mayer K."/>
            <person name="Melkozernov A."/>
            <person name="Murata T."/>
            <person name="Nelson D."/>
            <person name="Pils B."/>
            <person name="Prigge M."/>
            <person name="Reiss B."/>
            <person name="Renner T."/>
            <person name="Rombauts S."/>
            <person name="Rushton P."/>
            <person name="Sanderfoot A."/>
            <person name="Schween G."/>
            <person name="Shiu S.-H."/>
            <person name="Stueber K."/>
            <person name="Theodoulou F.L."/>
            <person name="Tu H."/>
            <person name="Van de Peer Y."/>
            <person name="Verrier P.J."/>
            <person name="Waters E."/>
            <person name="Wood A."/>
            <person name="Yang L."/>
            <person name="Cove D."/>
            <person name="Cuming A."/>
            <person name="Hasebe M."/>
            <person name="Lucas S."/>
            <person name="Mishler D.B."/>
            <person name="Reski R."/>
            <person name="Grigoriev I."/>
            <person name="Quatrano R.S."/>
            <person name="Boore J.L."/>
        </authorList>
    </citation>
    <scope>NUCLEOTIDE SEQUENCE [LARGE SCALE GENOMIC DNA]</scope>
    <source>
        <strain evidence="15 16">cv. Gransden 2004</strain>
    </source>
</reference>
<keyword evidence="10" id="KW-0443">Lipid metabolism</keyword>
<evidence type="ECO:0000256" key="1">
    <source>
        <dbReference type="ARBA" id="ARBA00000798"/>
    </source>
</evidence>
<dbReference type="PaxDb" id="3218-PP1S324_22V6.1"/>
<dbReference type="FunCoup" id="A0A2K1INB6">
    <property type="interactions" value="1138"/>
</dbReference>
<dbReference type="InterPro" id="IPR035892">
    <property type="entry name" value="C2_domain_sf"/>
</dbReference>
<reference evidence="14 16" key="2">
    <citation type="journal article" date="2018" name="Plant J.">
        <title>The Physcomitrella patens chromosome-scale assembly reveals moss genome structure and evolution.</title>
        <authorList>
            <person name="Lang D."/>
            <person name="Ullrich K.K."/>
            <person name="Murat F."/>
            <person name="Fuchs J."/>
            <person name="Jenkins J."/>
            <person name="Haas F.B."/>
            <person name="Piednoel M."/>
            <person name="Gundlach H."/>
            <person name="Van Bel M."/>
            <person name="Meyberg R."/>
            <person name="Vives C."/>
            <person name="Morata J."/>
            <person name="Symeonidi A."/>
            <person name="Hiss M."/>
            <person name="Muchero W."/>
            <person name="Kamisugi Y."/>
            <person name="Saleh O."/>
            <person name="Blanc G."/>
            <person name="Decker E.L."/>
            <person name="van Gessel N."/>
            <person name="Grimwood J."/>
            <person name="Hayes R.D."/>
            <person name="Graham S.W."/>
            <person name="Gunter L.E."/>
            <person name="McDaniel S.F."/>
            <person name="Hoernstein S.N.W."/>
            <person name="Larsson A."/>
            <person name="Li F.W."/>
            <person name="Perroud P.F."/>
            <person name="Phillips J."/>
            <person name="Ranjan P."/>
            <person name="Rokshar D.S."/>
            <person name="Rothfels C.J."/>
            <person name="Schneider L."/>
            <person name="Shu S."/>
            <person name="Stevenson D.W."/>
            <person name="Thummler F."/>
            <person name="Tillich M."/>
            <person name="Villarreal Aguilar J.C."/>
            <person name="Widiez T."/>
            <person name="Wong G.K."/>
            <person name="Wymore A."/>
            <person name="Zhang Y."/>
            <person name="Zimmer A.D."/>
            <person name="Quatrano R.S."/>
            <person name="Mayer K.F.X."/>
            <person name="Goodstein D."/>
            <person name="Casacuberta J.M."/>
            <person name="Vandepoele K."/>
            <person name="Reski R."/>
            <person name="Cuming A.C."/>
            <person name="Tuskan G.A."/>
            <person name="Maumus F."/>
            <person name="Salse J."/>
            <person name="Schmutz J."/>
            <person name="Rensing S.A."/>
        </authorList>
    </citation>
    <scope>NUCLEOTIDE SEQUENCE [LARGE SCALE GENOMIC DNA]</scope>
    <source>
        <strain evidence="15 16">cv. Gransden 2004</strain>
    </source>
</reference>
<dbReference type="Pfam" id="PF12357">
    <property type="entry name" value="PLD_C"/>
    <property type="match status" value="1"/>
</dbReference>
<reference evidence="15" key="3">
    <citation type="submission" date="2020-12" db="UniProtKB">
        <authorList>
            <consortium name="EnsemblPlants"/>
        </authorList>
    </citation>
    <scope>IDENTIFICATION</scope>
</reference>
<dbReference type="Gramene" id="Pp3c22_13400V3.1">
    <property type="protein sequence ID" value="Pp3c22_13400V3.1"/>
    <property type="gene ID" value="Pp3c22_13400"/>
</dbReference>
<dbReference type="Gramene" id="Pp3c22_13400V3.4">
    <property type="protein sequence ID" value="Pp3c22_13400V3.4"/>
    <property type="gene ID" value="Pp3c22_13400"/>
</dbReference>
<accession>A0A2K1INB6</accession>
<dbReference type="InterPro" id="IPR024632">
    <property type="entry name" value="PLipase_D_C"/>
</dbReference>
<dbReference type="KEGG" id="ppp:112275153"/>
<protein>
    <recommendedName>
        <fullName evidence="4">phospholipase D</fullName>
        <ecNumber evidence="4">3.1.4.4</ecNumber>
    </recommendedName>
</protein>
<comment type="cofactor">
    <cofactor evidence="2">
        <name>Ca(2+)</name>
        <dbReference type="ChEBI" id="CHEBI:29108"/>
    </cofactor>
</comment>
<keyword evidence="7" id="KW-0378">Hydrolase</keyword>
<dbReference type="SMART" id="SM00239">
    <property type="entry name" value="C2"/>
    <property type="match status" value="1"/>
</dbReference>
<evidence type="ECO:0000256" key="3">
    <source>
        <dbReference type="ARBA" id="ARBA00010683"/>
    </source>
</evidence>
<evidence type="ECO:0000256" key="8">
    <source>
        <dbReference type="ARBA" id="ARBA00022837"/>
    </source>
</evidence>
<dbReference type="SMART" id="SM00155">
    <property type="entry name" value="PLDc"/>
    <property type="match status" value="2"/>
</dbReference>
<dbReference type="RefSeq" id="XP_024361013.1">
    <property type="nucleotide sequence ID" value="XM_024505245.2"/>
</dbReference>
<dbReference type="STRING" id="3218.A0A2K1INB6"/>
<dbReference type="GO" id="GO:0009395">
    <property type="term" value="P:phospholipid catabolic process"/>
    <property type="evidence" value="ECO:0000318"/>
    <property type="project" value="GO_Central"/>
</dbReference>
<dbReference type="SMR" id="A0A2K1INB6"/>
<keyword evidence="16" id="KW-1185">Reference proteome</keyword>
<keyword evidence="6" id="KW-0677">Repeat</keyword>
<feature type="region of interest" description="Disordered" evidence="11">
    <location>
        <begin position="832"/>
        <end position="852"/>
    </location>
</feature>
<dbReference type="RefSeq" id="XP_024361011.1">
    <property type="nucleotide sequence ID" value="XM_024505243.2"/>
</dbReference>